<protein>
    <recommendedName>
        <fullName evidence="1">Glyoxalase-like domain-containing protein</fullName>
    </recommendedName>
</protein>
<dbReference type="SUPFAM" id="SSF54593">
    <property type="entry name" value="Glyoxalase/Bleomycin resistance protein/Dihydroxybiphenyl dioxygenase"/>
    <property type="match status" value="1"/>
</dbReference>
<feature type="domain" description="Glyoxalase-like" evidence="1">
    <location>
        <begin position="13"/>
        <end position="101"/>
    </location>
</feature>
<dbReference type="Pfam" id="PF13468">
    <property type="entry name" value="Glyoxalase_3"/>
    <property type="match status" value="1"/>
</dbReference>
<dbReference type="AlphaFoldDB" id="A0A382TPV7"/>
<gene>
    <name evidence="2" type="ORF">METZ01_LOCUS376375</name>
</gene>
<evidence type="ECO:0000259" key="1">
    <source>
        <dbReference type="Pfam" id="PF13468"/>
    </source>
</evidence>
<dbReference type="InterPro" id="IPR029068">
    <property type="entry name" value="Glyas_Bleomycin-R_OHBP_Dase"/>
</dbReference>
<sequence>MRLRQIAFVAQKLEPVEEALIDILGLQVCFRDPGVGVFGLHNALFPVGNQFIEVVAPNDPNEDTAGGRYLSRRDGDGGYMVITQCDDQAPRRVRLDNLGVRLVTDYQGSSFVNMQLHPRDTGGSF</sequence>
<dbReference type="EMBL" id="UINC01137902">
    <property type="protein sequence ID" value="SVD23521.1"/>
    <property type="molecule type" value="Genomic_DNA"/>
</dbReference>
<reference evidence="2" key="1">
    <citation type="submission" date="2018-05" db="EMBL/GenBank/DDBJ databases">
        <authorList>
            <person name="Lanie J.A."/>
            <person name="Ng W.-L."/>
            <person name="Kazmierczak K.M."/>
            <person name="Andrzejewski T.M."/>
            <person name="Davidsen T.M."/>
            <person name="Wayne K.J."/>
            <person name="Tettelin H."/>
            <person name="Glass J.I."/>
            <person name="Rusch D."/>
            <person name="Podicherti R."/>
            <person name="Tsui H.-C.T."/>
            <person name="Winkler M.E."/>
        </authorList>
    </citation>
    <scope>NUCLEOTIDE SEQUENCE</scope>
</reference>
<feature type="non-terminal residue" evidence="2">
    <location>
        <position position="125"/>
    </location>
</feature>
<dbReference type="Gene3D" id="3.10.180.10">
    <property type="entry name" value="2,3-Dihydroxybiphenyl 1,2-Dioxygenase, domain 1"/>
    <property type="match status" value="1"/>
</dbReference>
<organism evidence="2">
    <name type="scientific">marine metagenome</name>
    <dbReference type="NCBI Taxonomy" id="408172"/>
    <lineage>
        <taxon>unclassified sequences</taxon>
        <taxon>metagenomes</taxon>
        <taxon>ecological metagenomes</taxon>
    </lineage>
</organism>
<accession>A0A382TPV7</accession>
<evidence type="ECO:0000313" key="2">
    <source>
        <dbReference type="EMBL" id="SVD23521.1"/>
    </source>
</evidence>
<dbReference type="InterPro" id="IPR025870">
    <property type="entry name" value="Glyoxalase-like_dom"/>
</dbReference>
<name>A0A382TPV7_9ZZZZ</name>
<proteinExistence type="predicted"/>